<dbReference type="GO" id="GO:0006935">
    <property type="term" value="P:chemotaxis"/>
    <property type="evidence" value="ECO:0007669"/>
    <property type="project" value="UniProtKB-KW"/>
</dbReference>
<evidence type="ECO:0000313" key="15">
    <source>
        <dbReference type="EMBL" id="TKB48545.1"/>
    </source>
</evidence>
<proteinExistence type="inferred from homology"/>
<evidence type="ECO:0000259" key="12">
    <source>
        <dbReference type="PROSITE" id="PS50111"/>
    </source>
</evidence>
<feature type="transmembrane region" description="Helical" evidence="11">
    <location>
        <begin position="21"/>
        <end position="42"/>
    </location>
</feature>
<dbReference type="Pfam" id="PF02743">
    <property type="entry name" value="dCache_1"/>
    <property type="match status" value="1"/>
</dbReference>
<dbReference type="InterPro" id="IPR004089">
    <property type="entry name" value="MCPsignal_dom"/>
</dbReference>
<keyword evidence="5 11" id="KW-0812">Transmembrane</keyword>
<dbReference type="SUPFAM" id="SSF103190">
    <property type="entry name" value="Sensory domain-like"/>
    <property type="match status" value="1"/>
</dbReference>
<dbReference type="GO" id="GO:0007165">
    <property type="term" value="P:signal transduction"/>
    <property type="evidence" value="ECO:0007669"/>
    <property type="project" value="UniProtKB-KW"/>
</dbReference>
<dbReference type="CDD" id="cd11386">
    <property type="entry name" value="MCP_signal"/>
    <property type="match status" value="1"/>
</dbReference>
<dbReference type="EMBL" id="SWCI01000007">
    <property type="protein sequence ID" value="TKB48545.1"/>
    <property type="molecule type" value="Genomic_DNA"/>
</dbReference>
<name>A0A4U1BCE7_9GAMM</name>
<dbReference type="PROSITE" id="PS50885">
    <property type="entry name" value="HAMP"/>
    <property type="match status" value="1"/>
</dbReference>
<dbReference type="Pfam" id="PF00015">
    <property type="entry name" value="MCPsignal"/>
    <property type="match status" value="1"/>
</dbReference>
<dbReference type="Pfam" id="PF00672">
    <property type="entry name" value="HAMP"/>
    <property type="match status" value="1"/>
</dbReference>
<evidence type="ECO:0000256" key="11">
    <source>
        <dbReference type="SAM" id="Phobius"/>
    </source>
</evidence>
<evidence type="ECO:0000259" key="13">
    <source>
        <dbReference type="PROSITE" id="PS50192"/>
    </source>
</evidence>
<dbReference type="InterPro" id="IPR003660">
    <property type="entry name" value="HAMP_dom"/>
</dbReference>
<dbReference type="CDD" id="cd18773">
    <property type="entry name" value="PDC1_HK_sensor"/>
    <property type="match status" value="1"/>
</dbReference>
<dbReference type="PANTHER" id="PTHR32089:SF55">
    <property type="entry name" value="METHYL ACCEPTING SENSORY TRANSDUCER WITH CACHE_2 SMALL MOLECULE BINDING DOMAIN"/>
    <property type="match status" value="1"/>
</dbReference>
<dbReference type="GO" id="GO:0005886">
    <property type="term" value="C:plasma membrane"/>
    <property type="evidence" value="ECO:0007669"/>
    <property type="project" value="UniProtKB-SubCell"/>
</dbReference>
<evidence type="ECO:0000256" key="4">
    <source>
        <dbReference type="ARBA" id="ARBA00022519"/>
    </source>
</evidence>
<reference evidence="15 16" key="1">
    <citation type="submission" date="2019-04" db="EMBL/GenBank/DDBJ databases">
        <authorList>
            <person name="Hwang J.C."/>
        </authorList>
    </citation>
    <scope>NUCLEOTIDE SEQUENCE [LARGE SCALE GENOMIC DNA]</scope>
    <source>
        <strain evidence="15 16">IMCC35001</strain>
    </source>
</reference>
<dbReference type="SMART" id="SM00283">
    <property type="entry name" value="MA"/>
    <property type="match status" value="1"/>
</dbReference>
<keyword evidence="4" id="KW-0997">Cell inner membrane</keyword>
<dbReference type="InterPro" id="IPR000727">
    <property type="entry name" value="T_SNARE_dom"/>
</dbReference>
<keyword evidence="6 11" id="KW-1133">Transmembrane helix</keyword>
<dbReference type="Gene3D" id="3.30.450.20">
    <property type="entry name" value="PAS domain"/>
    <property type="match status" value="2"/>
</dbReference>
<protein>
    <submittedName>
        <fullName evidence="15">Methyl-accepting chemotaxis protein</fullName>
    </submittedName>
</protein>
<keyword evidence="8 10" id="KW-0807">Transducer</keyword>
<feature type="domain" description="Methyl-accepting transducer" evidence="12">
    <location>
        <begin position="374"/>
        <end position="610"/>
    </location>
</feature>
<dbReference type="Gene3D" id="1.10.287.950">
    <property type="entry name" value="Methyl-accepting chemotaxis protein"/>
    <property type="match status" value="1"/>
</dbReference>
<gene>
    <name evidence="15" type="ORF">FCL40_12620</name>
</gene>
<dbReference type="InterPro" id="IPR033479">
    <property type="entry name" value="dCache_1"/>
</dbReference>
<evidence type="ECO:0000313" key="16">
    <source>
        <dbReference type="Proteomes" id="UP000305674"/>
    </source>
</evidence>
<evidence type="ECO:0000256" key="10">
    <source>
        <dbReference type="PROSITE-ProRule" id="PRU00284"/>
    </source>
</evidence>
<evidence type="ECO:0000256" key="6">
    <source>
        <dbReference type="ARBA" id="ARBA00022989"/>
    </source>
</evidence>
<evidence type="ECO:0000256" key="3">
    <source>
        <dbReference type="ARBA" id="ARBA00022500"/>
    </source>
</evidence>
<comment type="subcellular location">
    <subcellularLocation>
        <location evidence="1">Cell inner membrane</location>
        <topology evidence="1">Multi-pass membrane protein</topology>
    </subcellularLocation>
</comment>
<evidence type="ECO:0000256" key="5">
    <source>
        <dbReference type="ARBA" id="ARBA00022692"/>
    </source>
</evidence>
<sequence length="647" mass="68519">MNLVDAKSKSVNVKSLGFKRSIILSVVLLVTLSLVAANWLSYLNLRASVIDSVNRQSMATVHYEALNIETWFAAKKSAISAMAEHYQPGLTPRQYVAEVHMMRSASGIDQVLIGLEDGRAFSTIQGGYWAEGIADAASYDPRRRPWYQQAKASGGLDITDPYVGASSGKLLVGVVRSVADGVILGDIELSVLQKTVKSVDFPGAVTAIMDQHGKALASNSPMLTEGTYFGDVGMGVVQEAMLAKEENSTAYVLDGVEKLAFTKAIPLVNGKSWYLFVGVDKSVAYASLEQALWDALILSAVLLAIGVGLALAILNVLFRPIISLNNMVTDLSQGNGDLTRRLPVSGNDNLAQIADGINRFIGNLQTMMLEVSAASEHISRSVELVQAQAQSNNGVLKTHTTETEQIVAAIEEMSATANDVARNAAEASRFTTETNSKVHDSKAIVTSATQTVSQLVSDVDTTSDNITSIGKDTDDITSVLKVIGEIADQTNLLALNAAIEAARAGEQGRGFAVVADEVRALAARTQSSTAEIEATLGKLHQGTGAAIEAMSVTKSSCEQTAAGASEVSNDLDDIVQSVTKINDLNTHIATAAEEQSSVATEISRNITTIREIVGELSANGHATETETSNLSAANSQLKSIVGQFKLQ</sequence>
<dbReference type="PROSITE" id="PS50192">
    <property type="entry name" value="T_SNARE"/>
    <property type="match status" value="1"/>
</dbReference>
<comment type="similarity">
    <text evidence="9">Belongs to the methyl-accepting chemotaxis (MCP) protein family.</text>
</comment>
<dbReference type="PANTHER" id="PTHR32089">
    <property type="entry name" value="METHYL-ACCEPTING CHEMOTAXIS PROTEIN MCPB"/>
    <property type="match status" value="1"/>
</dbReference>
<evidence type="ECO:0000256" key="9">
    <source>
        <dbReference type="ARBA" id="ARBA00029447"/>
    </source>
</evidence>
<feature type="domain" description="HAMP" evidence="14">
    <location>
        <begin position="315"/>
        <end position="369"/>
    </location>
</feature>
<feature type="transmembrane region" description="Helical" evidence="11">
    <location>
        <begin position="291"/>
        <end position="318"/>
    </location>
</feature>
<dbReference type="InterPro" id="IPR029151">
    <property type="entry name" value="Sensor-like_sf"/>
</dbReference>
<dbReference type="OrthoDB" id="5800769at2"/>
<dbReference type="Proteomes" id="UP000305674">
    <property type="component" value="Unassembled WGS sequence"/>
</dbReference>
<evidence type="ECO:0000256" key="2">
    <source>
        <dbReference type="ARBA" id="ARBA00022475"/>
    </source>
</evidence>
<dbReference type="FunFam" id="1.10.287.950:FF:000001">
    <property type="entry name" value="Methyl-accepting chemotaxis sensory transducer"/>
    <property type="match status" value="1"/>
</dbReference>
<keyword evidence="2" id="KW-1003">Cell membrane</keyword>
<evidence type="ECO:0000256" key="8">
    <source>
        <dbReference type="ARBA" id="ARBA00023224"/>
    </source>
</evidence>
<dbReference type="AlphaFoldDB" id="A0A4U1BCE7"/>
<evidence type="ECO:0000256" key="1">
    <source>
        <dbReference type="ARBA" id="ARBA00004429"/>
    </source>
</evidence>
<keyword evidence="7 11" id="KW-0472">Membrane</keyword>
<comment type="caution">
    <text evidence="15">The sequence shown here is derived from an EMBL/GenBank/DDBJ whole genome shotgun (WGS) entry which is preliminary data.</text>
</comment>
<accession>A0A4U1BCE7</accession>
<organism evidence="15 16">
    <name type="scientific">Ferrimonas sediminicola</name>
    <dbReference type="NCBI Taxonomy" id="2569538"/>
    <lineage>
        <taxon>Bacteria</taxon>
        <taxon>Pseudomonadati</taxon>
        <taxon>Pseudomonadota</taxon>
        <taxon>Gammaproteobacteria</taxon>
        <taxon>Alteromonadales</taxon>
        <taxon>Ferrimonadaceae</taxon>
        <taxon>Ferrimonas</taxon>
    </lineage>
</organism>
<dbReference type="CDD" id="cd06225">
    <property type="entry name" value="HAMP"/>
    <property type="match status" value="1"/>
</dbReference>
<keyword evidence="3" id="KW-0145">Chemotaxis</keyword>
<keyword evidence="16" id="KW-1185">Reference proteome</keyword>
<feature type="domain" description="T-SNARE coiled-coil homology" evidence="13">
    <location>
        <begin position="561"/>
        <end position="609"/>
    </location>
</feature>
<dbReference type="SUPFAM" id="SSF58104">
    <property type="entry name" value="Methyl-accepting chemotaxis protein (MCP) signaling domain"/>
    <property type="match status" value="1"/>
</dbReference>
<dbReference type="SMART" id="SM00304">
    <property type="entry name" value="HAMP"/>
    <property type="match status" value="1"/>
</dbReference>
<evidence type="ECO:0000256" key="7">
    <source>
        <dbReference type="ARBA" id="ARBA00023136"/>
    </source>
</evidence>
<evidence type="ECO:0000259" key="14">
    <source>
        <dbReference type="PROSITE" id="PS50885"/>
    </source>
</evidence>
<dbReference type="PROSITE" id="PS50111">
    <property type="entry name" value="CHEMOTAXIS_TRANSDUC_2"/>
    <property type="match status" value="1"/>
</dbReference>